<reference evidence="3 4" key="1">
    <citation type="submission" date="2019-11" db="EMBL/GenBank/DDBJ databases">
        <title>Genome analysis of Rhizobacterium cereale a novel genus and species isolated from maize roots in North Spain.</title>
        <authorList>
            <person name="Menendez E."/>
            <person name="Flores-Felix J.D."/>
            <person name="Ramirez-Bahena M.-H."/>
            <person name="Igual J.M."/>
            <person name="Garcia-Fraile P."/>
            <person name="Peix A."/>
            <person name="Velazquez E."/>
        </authorList>
    </citation>
    <scope>NUCLEOTIDE SEQUENCE [LARGE SCALE GENOMIC DNA]</scope>
    <source>
        <strain evidence="3 4">RZME27</strain>
    </source>
</reference>
<evidence type="ECO:0000259" key="2">
    <source>
        <dbReference type="Pfam" id="PF16220"/>
    </source>
</evidence>
<evidence type="ECO:0000313" key="3">
    <source>
        <dbReference type="EMBL" id="MQY45057.1"/>
    </source>
</evidence>
<dbReference type="Proteomes" id="UP000435138">
    <property type="component" value="Unassembled WGS sequence"/>
</dbReference>
<dbReference type="Pfam" id="PF04773">
    <property type="entry name" value="FecR"/>
    <property type="match status" value="1"/>
</dbReference>
<keyword evidence="4" id="KW-1185">Reference proteome</keyword>
<dbReference type="InterPro" id="IPR012373">
    <property type="entry name" value="Ferrdict_sens_TM"/>
</dbReference>
<dbReference type="Gene3D" id="2.60.120.1440">
    <property type="match status" value="1"/>
</dbReference>
<feature type="domain" description="FecR protein" evidence="1">
    <location>
        <begin position="105"/>
        <end position="195"/>
    </location>
</feature>
<dbReference type="AlphaFoldDB" id="A0A6A8A5D5"/>
<sequence length="310" mass="33800">MGKSTDTDLHDDAGDSLTHEAATWFAHLLDPATPQSDYVRFRHWLEADERHAVAYARIERLWGQAAAEPRQTGIARRTALKTAGGVLLLAGIGAAWTAGVRRPDFSTGTGEIRIVSLPDGSTAELSAGSAISIDFHNTGRSVLLHAGEAYFTVTPDARRPFVVEAGPLKAAALGTAYSVAITPERLSVVVAEHDVRVEAHGKRLDLTEGDAVDYENGRLGTITREEAEGRLGWRKRQLVFLSRPLGDVVAELNRWRAGRLIVLDQALSDRRVTAIIDINDIARIDRTLEQGLPVTLTHYTPLLTLVSARH</sequence>
<evidence type="ECO:0000313" key="4">
    <source>
        <dbReference type="Proteomes" id="UP000435138"/>
    </source>
</evidence>
<dbReference type="PANTHER" id="PTHR30273">
    <property type="entry name" value="PERIPLASMIC SIGNAL SENSOR AND SIGMA FACTOR ACTIVATOR FECR-RELATED"/>
    <property type="match status" value="1"/>
</dbReference>
<dbReference type="InterPro" id="IPR006860">
    <property type="entry name" value="FecR"/>
</dbReference>
<dbReference type="EMBL" id="WIXI01000022">
    <property type="protein sequence ID" value="MQY45057.1"/>
    <property type="molecule type" value="Genomic_DNA"/>
</dbReference>
<organism evidence="3 4">
    <name type="scientific">Endobacterium cereale</name>
    <dbReference type="NCBI Taxonomy" id="2663029"/>
    <lineage>
        <taxon>Bacteria</taxon>
        <taxon>Pseudomonadati</taxon>
        <taxon>Pseudomonadota</taxon>
        <taxon>Alphaproteobacteria</taxon>
        <taxon>Hyphomicrobiales</taxon>
        <taxon>Rhizobiaceae</taxon>
        <taxon>Endobacterium</taxon>
    </lineage>
</organism>
<name>A0A6A8A5D5_9HYPH</name>
<evidence type="ECO:0000259" key="1">
    <source>
        <dbReference type="Pfam" id="PF04773"/>
    </source>
</evidence>
<dbReference type="InterPro" id="IPR032623">
    <property type="entry name" value="FecR_N"/>
</dbReference>
<dbReference type="GO" id="GO:0016989">
    <property type="term" value="F:sigma factor antagonist activity"/>
    <property type="evidence" value="ECO:0007669"/>
    <property type="project" value="TreeGrafter"/>
</dbReference>
<comment type="caution">
    <text evidence="3">The sequence shown here is derived from an EMBL/GenBank/DDBJ whole genome shotgun (WGS) entry which is preliminary data.</text>
</comment>
<protein>
    <submittedName>
        <fullName evidence="3">DUF4880 domain-containing protein</fullName>
    </submittedName>
</protein>
<feature type="domain" description="FecR N-terminal" evidence="2">
    <location>
        <begin position="20"/>
        <end position="61"/>
    </location>
</feature>
<dbReference type="Pfam" id="PF16220">
    <property type="entry name" value="DUF4880"/>
    <property type="match status" value="1"/>
</dbReference>
<accession>A0A6A8A5D5</accession>
<dbReference type="PIRSF" id="PIRSF018266">
    <property type="entry name" value="FecR"/>
    <property type="match status" value="1"/>
</dbReference>
<proteinExistence type="predicted"/>
<dbReference type="PANTHER" id="PTHR30273:SF2">
    <property type="entry name" value="PROTEIN FECR"/>
    <property type="match status" value="1"/>
</dbReference>
<gene>
    <name evidence="3" type="ORF">GAO09_03105</name>
</gene>